<dbReference type="PANTHER" id="PTHR11662:SF279">
    <property type="entry name" value="VOLTAGE-GATED PURINE NUCLEOTIDE UNIPORTER SLC17A9"/>
    <property type="match status" value="1"/>
</dbReference>
<protein>
    <submittedName>
        <fullName evidence="5">Uncharacterized protein</fullName>
    </submittedName>
</protein>
<keyword evidence="2" id="KW-0812">Transmembrane</keyword>
<dbReference type="EMBL" id="CACRXK020003332">
    <property type="protein sequence ID" value="CAB3998359.1"/>
    <property type="molecule type" value="Genomic_DNA"/>
</dbReference>
<comment type="caution">
    <text evidence="5">The sequence shown here is derived from an EMBL/GenBank/DDBJ whole genome shotgun (WGS) entry which is preliminary data.</text>
</comment>
<keyword evidence="4" id="KW-0472">Membrane</keyword>
<dbReference type="Gene3D" id="1.20.1250.20">
    <property type="entry name" value="MFS general substrate transporter like domains"/>
    <property type="match status" value="1"/>
</dbReference>
<dbReference type="InterPro" id="IPR050382">
    <property type="entry name" value="MFS_Na/Anion_cotransporter"/>
</dbReference>
<organism evidence="5 6">
    <name type="scientific">Paramuricea clavata</name>
    <name type="common">Red gorgonian</name>
    <name type="synonym">Violescent sea-whip</name>
    <dbReference type="NCBI Taxonomy" id="317549"/>
    <lineage>
        <taxon>Eukaryota</taxon>
        <taxon>Metazoa</taxon>
        <taxon>Cnidaria</taxon>
        <taxon>Anthozoa</taxon>
        <taxon>Octocorallia</taxon>
        <taxon>Malacalcyonacea</taxon>
        <taxon>Plexauridae</taxon>
        <taxon>Paramuricea</taxon>
    </lineage>
</organism>
<reference evidence="5" key="1">
    <citation type="submission" date="2020-04" db="EMBL/GenBank/DDBJ databases">
        <authorList>
            <person name="Alioto T."/>
            <person name="Alioto T."/>
            <person name="Gomez Garrido J."/>
        </authorList>
    </citation>
    <scope>NUCLEOTIDE SEQUENCE</scope>
    <source>
        <strain evidence="5">A484AB</strain>
    </source>
</reference>
<dbReference type="GO" id="GO:0016020">
    <property type="term" value="C:membrane"/>
    <property type="evidence" value="ECO:0007669"/>
    <property type="project" value="UniProtKB-SubCell"/>
</dbReference>
<sequence>MSFFVGYSLTCVRKFFNVLAQLGAAFSLILLSHSESFPPALLLMTFAIGMTGFHNAGAMVMPQDIAPDYAGSVAGFSNTVSTFSVFGAIYFSGQVLTTSQSWPLYFNVVAGVCIIGCAVFTIFASAKKIA</sequence>
<evidence type="ECO:0000256" key="4">
    <source>
        <dbReference type="ARBA" id="ARBA00023136"/>
    </source>
</evidence>
<gene>
    <name evidence="5" type="ORF">PACLA_8A066713</name>
</gene>
<evidence type="ECO:0000313" key="6">
    <source>
        <dbReference type="Proteomes" id="UP001152795"/>
    </source>
</evidence>
<evidence type="ECO:0000313" key="5">
    <source>
        <dbReference type="EMBL" id="CAB3998359.1"/>
    </source>
</evidence>
<dbReference type="PANTHER" id="PTHR11662">
    <property type="entry name" value="SOLUTE CARRIER FAMILY 17"/>
    <property type="match status" value="1"/>
</dbReference>
<keyword evidence="3" id="KW-1133">Transmembrane helix</keyword>
<evidence type="ECO:0000256" key="1">
    <source>
        <dbReference type="ARBA" id="ARBA00004141"/>
    </source>
</evidence>
<accession>A0A6S7H6D2</accession>
<comment type="subcellular location">
    <subcellularLocation>
        <location evidence="1">Membrane</location>
        <topology evidence="1">Multi-pass membrane protein</topology>
    </subcellularLocation>
</comment>
<dbReference type="SUPFAM" id="SSF103473">
    <property type="entry name" value="MFS general substrate transporter"/>
    <property type="match status" value="1"/>
</dbReference>
<name>A0A6S7H6D2_PARCT</name>
<dbReference type="GO" id="GO:0015867">
    <property type="term" value="P:ATP transport"/>
    <property type="evidence" value="ECO:0007669"/>
    <property type="project" value="TreeGrafter"/>
</dbReference>
<evidence type="ECO:0000256" key="2">
    <source>
        <dbReference type="ARBA" id="ARBA00022692"/>
    </source>
</evidence>
<dbReference type="Proteomes" id="UP001152795">
    <property type="component" value="Unassembled WGS sequence"/>
</dbReference>
<dbReference type="InterPro" id="IPR036259">
    <property type="entry name" value="MFS_trans_sf"/>
</dbReference>
<evidence type="ECO:0000256" key="3">
    <source>
        <dbReference type="ARBA" id="ARBA00022989"/>
    </source>
</evidence>
<dbReference type="AlphaFoldDB" id="A0A6S7H6D2"/>
<keyword evidence="6" id="KW-1185">Reference proteome</keyword>
<dbReference type="OrthoDB" id="2985014at2759"/>
<proteinExistence type="predicted"/>